<accession>L0B1I4</accession>
<gene>
    <name evidence="2" type="ORF">BEWA_011080</name>
</gene>
<name>L0B1I4_THEEQ</name>
<reference evidence="2 3" key="1">
    <citation type="journal article" date="2012" name="BMC Genomics">
        <title>Comparative genomic analysis and phylogenetic position of Theileria equi.</title>
        <authorList>
            <person name="Kappmeyer L.S."/>
            <person name="Thiagarajan M."/>
            <person name="Herndon D.R."/>
            <person name="Ramsay J.D."/>
            <person name="Caler E."/>
            <person name="Djikeng A."/>
            <person name="Gillespie J.J."/>
            <person name="Lau A.O."/>
            <person name="Roalson E.H."/>
            <person name="Silva J.C."/>
            <person name="Silva M.G."/>
            <person name="Suarez C.E."/>
            <person name="Ueti M.W."/>
            <person name="Nene V.M."/>
            <person name="Mealey R.H."/>
            <person name="Knowles D.P."/>
            <person name="Brayton K.A."/>
        </authorList>
    </citation>
    <scope>NUCLEOTIDE SEQUENCE [LARGE SCALE GENOMIC DNA]</scope>
    <source>
        <strain evidence="2 3">WA</strain>
    </source>
</reference>
<protein>
    <submittedName>
        <fullName evidence="2">Uncharacterized protein</fullName>
    </submittedName>
</protein>
<dbReference type="STRING" id="1537102.L0B1I4"/>
<dbReference type="InterPro" id="IPR003226">
    <property type="entry name" value="MYG1_exonuclease"/>
</dbReference>
<sequence length="66" mass="7331">MTAVKEKGSQFQSRLPFPKHLRGLRDEELEAESGIPGLVFVHATGFTCAGKTRDSVLRLFDLALEE</sequence>
<dbReference type="PANTHER" id="PTHR11215:SF1">
    <property type="entry name" value="MYG1 EXONUCLEASE"/>
    <property type="match status" value="1"/>
</dbReference>
<dbReference type="EMBL" id="CP001670">
    <property type="protein sequence ID" value="AFZ81690.1"/>
    <property type="molecule type" value="Genomic_DNA"/>
</dbReference>
<evidence type="ECO:0000256" key="1">
    <source>
        <dbReference type="ARBA" id="ARBA00010105"/>
    </source>
</evidence>
<dbReference type="Pfam" id="PF03690">
    <property type="entry name" value="MYG1_exonuc"/>
    <property type="match status" value="1"/>
</dbReference>
<dbReference type="GO" id="GO:0005634">
    <property type="term" value="C:nucleus"/>
    <property type="evidence" value="ECO:0007669"/>
    <property type="project" value="TreeGrafter"/>
</dbReference>
<evidence type="ECO:0000313" key="3">
    <source>
        <dbReference type="Proteomes" id="UP000031512"/>
    </source>
</evidence>
<keyword evidence="3" id="KW-1185">Reference proteome</keyword>
<organism evidence="2 3">
    <name type="scientific">Theileria equi strain WA</name>
    <dbReference type="NCBI Taxonomy" id="1537102"/>
    <lineage>
        <taxon>Eukaryota</taxon>
        <taxon>Sar</taxon>
        <taxon>Alveolata</taxon>
        <taxon>Apicomplexa</taxon>
        <taxon>Aconoidasida</taxon>
        <taxon>Piroplasmida</taxon>
        <taxon>Theileriidae</taxon>
        <taxon>Theileria</taxon>
    </lineage>
</organism>
<dbReference type="KEGG" id="beq:BEWA_011080"/>
<dbReference type="AlphaFoldDB" id="L0B1I4"/>
<evidence type="ECO:0000313" key="2">
    <source>
        <dbReference type="EMBL" id="AFZ81690.1"/>
    </source>
</evidence>
<dbReference type="Proteomes" id="UP000031512">
    <property type="component" value="Chromosome 3"/>
</dbReference>
<proteinExistence type="inferred from homology"/>
<comment type="similarity">
    <text evidence="1">Belongs to the MYG1 family.</text>
</comment>
<dbReference type="GO" id="GO:0005737">
    <property type="term" value="C:cytoplasm"/>
    <property type="evidence" value="ECO:0007669"/>
    <property type="project" value="TreeGrafter"/>
</dbReference>
<dbReference type="OrthoDB" id="10265310at2759"/>
<dbReference type="GeneID" id="15805635"/>
<dbReference type="PANTHER" id="PTHR11215">
    <property type="entry name" value="METAL DEPENDENT HYDROLASE - RELATED"/>
    <property type="match status" value="1"/>
</dbReference>
<dbReference type="eggNOG" id="KOG2948">
    <property type="taxonomic scope" value="Eukaryota"/>
</dbReference>
<dbReference type="VEuPathDB" id="PiroplasmaDB:BEWA_011080"/>
<dbReference type="RefSeq" id="XP_004831356.1">
    <property type="nucleotide sequence ID" value="XM_004831299.1"/>
</dbReference>